<gene>
    <name evidence="5" type="ORF">AOB60_10620</name>
</gene>
<dbReference type="InterPro" id="IPR056411">
    <property type="entry name" value="CysS_C"/>
</dbReference>
<evidence type="ECO:0000259" key="3">
    <source>
        <dbReference type="Pfam" id="PF23493"/>
    </source>
</evidence>
<dbReference type="InterPro" id="IPR057798">
    <property type="entry name" value="PH_YqeB"/>
</dbReference>
<evidence type="ECO:0000313" key="6">
    <source>
        <dbReference type="Proteomes" id="UP000236047"/>
    </source>
</evidence>
<evidence type="ECO:0000259" key="4">
    <source>
        <dbReference type="Pfam" id="PF23494"/>
    </source>
</evidence>
<feature type="region of interest" description="Disordered" evidence="1">
    <location>
        <begin position="1"/>
        <end position="25"/>
    </location>
</feature>
<feature type="compositionally biased region" description="Low complexity" evidence="1">
    <location>
        <begin position="8"/>
        <end position="17"/>
    </location>
</feature>
<keyword evidence="2" id="KW-0472">Membrane</keyword>
<accession>A0A2N8PJE6</accession>
<feature type="transmembrane region" description="Helical" evidence="2">
    <location>
        <begin position="82"/>
        <end position="102"/>
    </location>
</feature>
<keyword evidence="2" id="KW-1133">Transmembrane helix</keyword>
<protein>
    <recommendedName>
        <fullName evidence="7">DUF308 domain-containing protein</fullName>
    </recommendedName>
</protein>
<reference evidence="6" key="1">
    <citation type="submission" date="2015-09" db="EMBL/GenBank/DDBJ databases">
        <authorList>
            <person name="Graham D.E."/>
            <person name="Mahan K.M."/>
            <person name="Klingeman D.M."/>
            <person name="Fida T."/>
            <person name="Giannone R.J."/>
            <person name="Hettich R.L."/>
            <person name="Parry R.J."/>
            <person name="Spain J.C."/>
        </authorList>
    </citation>
    <scope>NUCLEOTIDE SEQUENCE [LARGE SCALE GENOMIC DNA]</scope>
    <source>
        <strain evidence="6">JCM 4701</strain>
    </source>
</reference>
<sequence>MDTHKPQPTSGPAAPGSQPGGPTGPTVLADSTAMVVAVCVAFAALGAGVGWLVRLLAKWLVTLEHAPWQGPARLLTSIPEPWLTIGVLALGAVLGLAVALFGQHDELAVRVADDEVVLTRRAKPRAFPRAAVRLAFRDGKELVLLGQDTAELAREGCTLSVQRLAGAFREHGYDWADGDPYEDEFRRWVPDTPGLPIGANALFTARERALGKSGAAEDARELRGELARLGVVVRDRDKRQFWRLVP</sequence>
<dbReference type="EMBL" id="LJSN01000002">
    <property type="protein sequence ID" value="PNE41152.1"/>
    <property type="molecule type" value="Genomic_DNA"/>
</dbReference>
<evidence type="ECO:0008006" key="7">
    <source>
        <dbReference type="Google" id="ProtNLM"/>
    </source>
</evidence>
<feature type="domain" description="YqeB PH" evidence="4">
    <location>
        <begin position="26"/>
        <end position="176"/>
    </location>
</feature>
<evidence type="ECO:0000313" key="5">
    <source>
        <dbReference type="EMBL" id="PNE41152.1"/>
    </source>
</evidence>
<keyword evidence="2" id="KW-0812">Transmembrane</keyword>
<feature type="domain" description="Cysteinyl-tRNA ligase anticodon binding" evidence="3">
    <location>
        <begin position="192"/>
        <end position="243"/>
    </location>
</feature>
<comment type="caution">
    <text evidence="5">The sequence shown here is derived from an EMBL/GenBank/DDBJ whole genome shotgun (WGS) entry which is preliminary data.</text>
</comment>
<dbReference type="Pfam" id="PF23493">
    <property type="entry name" value="CysS_C"/>
    <property type="match status" value="1"/>
</dbReference>
<evidence type="ECO:0000256" key="2">
    <source>
        <dbReference type="SAM" id="Phobius"/>
    </source>
</evidence>
<dbReference type="Proteomes" id="UP000236047">
    <property type="component" value="Unassembled WGS sequence"/>
</dbReference>
<dbReference type="AlphaFoldDB" id="A0A2N8PJE6"/>
<keyword evidence="6" id="KW-1185">Reference proteome</keyword>
<dbReference type="Pfam" id="PF23494">
    <property type="entry name" value="bPH_10"/>
    <property type="match status" value="1"/>
</dbReference>
<evidence type="ECO:0000256" key="1">
    <source>
        <dbReference type="SAM" id="MobiDB-lite"/>
    </source>
</evidence>
<dbReference type="RefSeq" id="WP_102923553.1">
    <property type="nucleotide sequence ID" value="NZ_LJSN01000002.1"/>
</dbReference>
<feature type="transmembrane region" description="Helical" evidence="2">
    <location>
        <begin position="33"/>
        <end position="53"/>
    </location>
</feature>
<proteinExistence type="predicted"/>
<organism evidence="5 6">
    <name type="scientific">Streptomyces noursei</name>
    <name type="common">Streptomyces albulus</name>
    <dbReference type="NCBI Taxonomy" id="1971"/>
    <lineage>
        <taxon>Bacteria</taxon>
        <taxon>Bacillati</taxon>
        <taxon>Actinomycetota</taxon>
        <taxon>Actinomycetes</taxon>
        <taxon>Kitasatosporales</taxon>
        <taxon>Streptomycetaceae</taxon>
        <taxon>Streptomyces</taxon>
    </lineage>
</organism>
<name>A0A2N8PJE6_STRNR</name>